<accession>A0A2A6C876</accession>
<accession>A0A8R1UAK5</accession>
<evidence type="ECO:0000256" key="1">
    <source>
        <dbReference type="SAM" id="MobiDB-lite"/>
    </source>
</evidence>
<dbReference type="OrthoDB" id="5912366at2759"/>
<feature type="compositionally biased region" description="Polar residues" evidence="1">
    <location>
        <begin position="20"/>
        <end position="30"/>
    </location>
</feature>
<dbReference type="AlphaFoldDB" id="A0A2A6C876"/>
<gene>
    <name evidence="3" type="primary">WBGene00101908</name>
</gene>
<keyword evidence="2" id="KW-1133">Transmembrane helix</keyword>
<keyword evidence="4" id="KW-1185">Reference proteome</keyword>
<sequence>LPSPSPADAAASPYPFLHTSARTPTQQMSSAKEYRRRRRRRPLWPIVCPTWTTVILMVTVMAYLPAAAASCVDGEVCSESEAKVCRNGTCVSACSLRGMQPCDCDVEEDNYCYLCCGNAHHQCAPAHQHGILRSNGERWEREACTRCRTNGQELEGLPCDDADPNRLCLGGKCSNSVCHNKQPGSFCDRKMEKICTEDQCENPCARFAPHLMVCECASIDPDTGFASEDRCQLCCYDFNLKPANRRCRNAFRNYKADMARRVGLRGRENVQSVRSLFNFWIIDTLRPPTTASDLPLAIAPETSPPPTPHHTTRVRTTSSFLIACAAVFLSFVVNVDSPVSRTTKSLCTEPASLVASQVYLEWGGGQTSKIRGQRSKIKDYSPSRVLLPSSLDIQRPVARRERNVLTFRNRFIVELPCDL</sequence>
<dbReference type="Proteomes" id="UP000005239">
    <property type="component" value="Unassembled WGS sequence"/>
</dbReference>
<keyword evidence="2" id="KW-0472">Membrane</keyword>
<dbReference type="EnsemblMetazoa" id="PPA12354.1">
    <property type="protein sequence ID" value="PPA12354.1"/>
    <property type="gene ID" value="WBGene00101908"/>
</dbReference>
<evidence type="ECO:0000313" key="4">
    <source>
        <dbReference type="Proteomes" id="UP000005239"/>
    </source>
</evidence>
<organism evidence="3 4">
    <name type="scientific">Pristionchus pacificus</name>
    <name type="common">Parasitic nematode worm</name>
    <dbReference type="NCBI Taxonomy" id="54126"/>
    <lineage>
        <taxon>Eukaryota</taxon>
        <taxon>Metazoa</taxon>
        <taxon>Ecdysozoa</taxon>
        <taxon>Nematoda</taxon>
        <taxon>Chromadorea</taxon>
        <taxon>Rhabditida</taxon>
        <taxon>Rhabditina</taxon>
        <taxon>Diplogasteromorpha</taxon>
        <taxon>Diplogasteroidea</taxon>
        <taxon>Neodiplogasteridae</taxon>
        <taxon>Pristionchus</taxon>
    </lineage>
</organism>
<evidence type="ECO:0000313" key="3">
    <source>
        <dbReference type="EnsemblMetazoa" id="PPA12354.1"/>
    </source>
</evidence>
<feature type="transmembrane region" description="Helical" evidence="2">
    <location>
        <begin position="43"/>
        <end position="64"/>
    </location>
</feature>
<keyword evidence="2" id="KW-0812">Transmembrane</keyword>
<name>A0A2A6C876_PRIPA</name>
<proteinExistence type="predicted"/>
<evidence type="ECO:0000256" key="2">
    <source>
        <dbReference type="SAM" id="Phobius"/>
    </source>
</evidence>
<feature type="region of interest" description="Disordered" evidence="1">
    <location>
        <begin position="1"/>
        <end position="36"/>
    </location>
</feature>
<reference evidence="3" key="2">
    <citation type="submission" date="2022-06" db="UniProtKB">
        <authorList>
            <consortium name="EnsemblMetazoa"/>
        </authorList>
    </citation>
    <scope>IDENTIFICATION</scope>
    <source>
        <strain evidence="3">PS312</strain>
    </source>
</reference>
<feature type="compositionally biased region" description="Low complexity" evidence="1">
    <location>
        <begin position="1"/>
        <end position="13"/>
    </location>
</feature>
<reference evidence="4" key="1">
    <citation type="journal article" date="2008" name="Nat. Genet.">
        <title>The Pristionchus pacificus genome provides a unique perspective on nematode lifestyle and parasitism.</title>
        <authorList>
            <person name="Dieterich C."/>
            <person name="Clifton S.W."/>
            <person name="Schuster L.N."/>
            <person name="Chinwalla A."/>
            <person name="Delehaunty K."/>
            <person name="Dinkelacker I."/>
            <person name="Fulton L."/>
            <person name="Fulton R."/>
            <person name="Godfrey J."/>
            <person name="Minx P."/>
            <person name="Mitreva M."/>
            <person name="Roeseler W."/>
            <person name="Tian H."/>
            <person name="Witte H."/>
            <person name="Yang S.P."/>
            <person name="Wilson R.K."/>
            <person name="Sommer R.J."/>
        </authorList>
    </citation>
    <scope>NUCLEOTIDE SEQUENCE [LARGE SCALE GENOMIC DNA]</scope>
    <source>
        <strain evidence="4">PS312</strain>
    </source>
</reference>
<protein>
    <submittedName>
        <fullName evidence="3">Uncharacterized protein</fullName>
    </submittedName>
</protein>